<dbReference type="GO" id="GO:0000981">
    <property type="term" value="F:DNA-binding transcription factor activity, RNA polymerase II-specific"/>
    <property type="evidence" value="ECO:0007669"/>
    <property type="project" value="InterPro"/>
</dbReference>
<feature type="domain" description="Zn(2)-C6 fungal-type" evidence="2">
    <location>
        <begin position="18"/>
        <end position="47"/>
    </location>
</feature>
<reference evidence="3" key="1">
    <citation type="submission" date="2015-04" db="EMBL/GenBank/DDBJ databases">
        <title>The genome sequence of the plant pathogenic Rhizarian Plasmodiophora brassicae reveals insights in its biotrophic life cycle and the origin of chitin synthesis.</title>
        <authorList>
            <person name="Schwelm A."/>
            <person name="Fogelqvist J."/>
            <person name="Knaust A."/>
            <person name="Julke S."/>
            <person name="Lilja T."/>
            <person name="Dhandapani V."/>
            <person name="Bonilla-Rosso G."/>
            <person name="Karlsson M."/>
            <person name="Shevchenko A."/>
            <person name="Choi S.R."/>
            <person name="Kim H.G."/>
            <person name="Park J.Y."/>
            <person name="Lim Y.P."/>
            <person name="Ludwig-Muller J."/>
            <person name="Dixelius C."/>
        </authorList>
    </citation>
    <scope>NUCLEOTIDE SEQUENCE</scope>
    <source>
        <tissue evidence="3">Potato root galls</tissue>
    </source>
</reference>
<organism evidence="3">
    <name type="scientific">Spongospora subterranea</name>
    <dbReference type="NCBI Taxonomy" id="70186"/>
    <lineage>
        <taxon>Eukaryota</taxon>
        <taxon>Sar</taxon>
        <taxon>Rhizaria</taxon>
        <taxon>Endomyxa</taxon>
        <taxon>Phytomyxea</taxon>
        <taxon>Plasmodiophorida</taxon>
        <taxon>Plasmodiophoridae</taxon>
        <taxon>Spongospora</taxon>
    </lineage>
</organism>
<dbReference type="PROSITE" id="PS50048">
    <property type="entry name" value="ZN2_CY6_FUNGAL_2"/>
    <property type="match status" value="1"/>
</dbReference>
<protein>
    <recommendedName>
        <fullName evidence="2">Zn(2)-C6 fungal-type domain-containing protein</fullName>
    </recommendedName>
</protein>
<evidence type="ECO:0000256" key="1">
    <source>
        <dbReference type="SAM" id="MobiDB-lite"/>
    </source>
</evidence>
<dbReference type="GO" id="GO:0008270">
    <property type="term" value="F:zinc ion binding"/>
    <property type="evidence" value="ECO:0007669"/>
    <property type="project" value="InterPro"/>
</dbReference>
<sequence length="103" mass="11254">MIFPKGEERSSRKTTQVACSCCVRAKARCGTERPCQRCVRLNRAETCIDRVQQARDNVSSHEQPVSPAATSSSSSSSGCPDDCSAFAILEYECAETLVEMSQQ</sequence>
<dbReference type="InterPro" id="IPR001138">
    <property type="entry name" value="Zn2Cys6_DnaBD"/>
</dbReference>
<feature type="region of interest" description="Disordered" evidence="1">
    <location>
        <begin position="55"/>
        <end position="80"/>
    </location>
</feature>
<dbReference type="EMBL" id="HACM01011142">
    <property type="protein sequence ID" value="CRZ11584.1"/>
    <property type="molecule type" value="Transcribed_RNA"/>
</dbReference>
<evidence type="ECO:0000259" key="2">
    <source>
        <dbReference type="PROSITE" id="PS50048"/>
    </source>
</evidence>
<evidence type="ECO:0000313" key="3">
    <source>
        <dbReference type="EMBL" id="CRZ11584.1"/>
    </source>
</evidence>
<name>A0A0H5RS71_9EUKA</name>
<dbReference type="AlphaFoldDB" id="A0A0H5RS71"/>
<accession>A0A0H5RS71</accession>
<dbReference type="InterPro" id="IPR036864">
    <property type="entry name" value="Zn2-C6_fun-type_DNA-bd_sf"/>
</dbReference>
<dbReference type="SUPFAM" id="SSF57701">
    <property type="entry name" value="Zn2/Cys6 DNA-binding domain"/>
    <property type="match status" value="1"/>
</dbReference>
<proteinExistence type="predicted"/>